<comment type="subcellular location">
    <subcellularLocation>
        <location evidence="1 8">Cell membrane</location>
        <topology evidence="1 8">Multi-pass membrane protein</topology>
    </subcellularLocation>
</comment>
<keyword evidence="6 8" id="KW-0472">Membrane</keyword>
<organism evidence="10 11">
    <name type="scientific">Candidatus Schekmanbacteria bacterium RIFCSPLOWO2_12_FULL_38_15</name>
    <dbReference type="NCBI Taxonomy" id="1817883"/>
    <lineage>
        <taxon>Bacteria</taxon>
        <taxon>Candidatus Schekmaniibacteriota</taxon>
    </lineage>
</organism>
<keyword evidence="2 8" id="KW-1003">Cell membrane</keyword>
<evidence type="ECO:0000256" key="4">
    <source>
        <dbReference type="ARBA" id="ARBA00022692"/>
    </source>
</evidence>
<comment type="caution">
    <text evidence="10">The sequence shown here is derived from an EMBL/GenBank/DDBJ whole genome shotgun (WGS) entry which is preliminary data.</text>
</comment>
<protein>
    <recommendedName>
        <fullName evidence="8">Apolipoprotein N-acyltransferase</fullName>
        <shortName evidence="8">ALP N-acyltransferase</shortName>
        <ecNumber evidence="8">2.3.1.269</ecNumber>
    </recommendedName>
</protein>
<feature type="transmembrane region" description="Helical" evidence="8">
    <location>
        <begin position="200"/>
        <end position="218"/>
    </location>
</feature>
<keyword evidence="3 8" id="KW-0808">Transferase</keyword>
<evidence type="ECO:0000256" key="3">
    <source>
        <dbReference type="ARBA" id="ARBA00022679"/>
    </source>
</evidence>
<dbReference type="InterPro" id="IPR003010">
    <property type="entry name" value="C-N_Hydrolase"/>
</dbReference>
<dbReference type="InterPro" id="IPR004563">
    <property type="entry name" value="Apolipo_AcylTrfase"/>
</dbReference>
<evidence type="ECO:0000256" key="6">
    <source>
        <dbReference type="ARBA" id="ARBA00023136"/>
    </source>
</evidence>
<proteinExistence type="inferred from homology"/>
<comment type="function">
    <text evidence="8">Catalyzes the phospholipid dependent N-acylation of the N-terminal cysteine of apolipoprotein, the last step in lipoprotein maturation.</text>
</comment>
<feature type="transmembrane region" description="Helical" evidence="8">
    <location>
        <begin position="49"/>
        <end position="69"/>
    </location>
</feature>
<evidence type="ECO:0000256" key="8">
    <source>
        <dbReference type="HAMAP-Rule" id="MF_01148"/>
    </source>
</evidence>
<dbReference type="InterPro" id="IPR036526">
    <property type="entry name" value="C-N_Hydrolase_sf"/>
</dbReference>
<dbReference type="GO" id="GO:0042158">
    <property type="term" value="P:lipoprotein biosynthetic process"/>
    <property type="evidence" value="ECO:0007669"/>
    <property type="project" value="UniProtKB-UniRule"/>
</dbReference>
<feature type="transmembrane region" description="Helical" evidence="8">
    <location>
        <begin position="499"/>
        <end position="521"/>
    </location>
</feature>
<feature type="transmembrane region" description="Helical" evidence="8">
    <location>
        <begin position="161"/>
        <end position="180"/>
    </location>
</feature>
<sequence length="530" mass="60805">MTKIKDTVLVFLSSSLLILTFPKFDISSFAWMAFVPFFYVLINKGPVKAFFAGWTCGTLFFLGTIYWIINTMINYGHISVAVSLMILLVFSVYLGLFFGLFAYIVSYIEIKLSLLAWVLAPFVWVCTELLRTHLFTGFPWVLLGYSQYRSLNLIQVADVTGVYGISFIIVAVNSCIFLILSKMKFKKRSVGDFFSSDKIVISYLILVVLMLICFFNYGKKQIEEFYYHSSTTEKTIKNKLVIAVIQGNIEQDKKWDRNYQEETIKRYQKLTDKAIKGGNVDLVIWPETATPFYLQSEGIYLDYLLNYLREKKVYLLTGSPAYDNTQKYETESFNSAFLLSPDFKILKRYDKIHLVPFGEFIPFERILKINLFRDIIGDIGSFTSGREETVFSFSKGKFGTVICFEIIFPELVRRFIKKGGEFMVTITNDAWFGKSAAPYQHFAMTVFRAVENKVYIARAANTGISGFINPVGEIICSSGVFVEGYLKNDIYLMENKTIYTLYGDIFAWICVLVLAASVIVVKMKKKDCFL</sequence>
<accession>A0A1F7SKH0</accession>
<gene>
    <name evidence="8" type="primary">lnt</name>
    <name evidence="10" type="ORF">A3G31_03185</name>
</gene>
<evidence type="ECO:0000313" key="10">
    <source>
        <dbReference type="EMBL" id="OGL53724.1"/>
    </source>
</evidence>
<keyword evidence="7 8" id="KW-0012">Acyltransferase</keyword>
<dbReference type="Proteomes" id="UP000178082">
    <property type="component" value="Unassembled WGS sequence"/>
</dbReference>
<comment type="pathway">
    <text evidence="8">Protein modification; lipoprotein biosynthesis (N-acyl transfer).</text>
</comment>
<dbReference type="EC" id="2.3.1.269" evidence="8"/>
<dbReference type="CDD" id="cd07571">
    <property type="entry name" value="ALP_N-acyl_transferase"/>
    <property type="match status" value="1"/>
</dbReference>
<dbReference type="InterPro" id="IPR045378">
    <property type="entry name" value="LNT_N"/>
</dbReference>
<keyword evidence="10" id="KW-0449">Lipoprotein</keyword>
<comment type="catalytic activity">
    <reaction evidence="8">
        <text>N-terminal S-1,2-diacyl-sn-glyceryl-L-cysteinyl-[lipoprotein] + a glycerophospholipid = N-acyl-S-1,2-diacyl-sn-glyceryl-L-cysteinyl-[lipoprotein] + a 2-acyl-sn-glycero-3-phospholipid + H(+)</text>
        <dbReference type="Rhea" id="RHEA:48228"/>
        <dbReference type="Rhea" id="RHEA-COMP:14681"/>
        <dbReference type="Rhea" id="RHEA-COMP:14684"/>
        <dbReference type="ChEBI" id="CHEBI:15378"/>
        <dbReference type="ChEBI" id="CHEBI:136912"/>
        <dbReference type="ChEBI" id="CHEBI:140656"/>
        <dbReference type="ChEBI" id="CHEBI:140657"/>
        <dbReference type="ChEBI" id="CHEBI:140660"/>
        <dbReference type="EC" id="2.3.1.269"/>
    </reaction>
</comment>
<evidence type="ECO:0000256" key="5">
    <source>
        <dbReference type="ARBA" id="ARBA00022989"/>
    </source>
</evidence>
<dbReference type="PROSITE" id="PS50263">
    <property type="entry name" value="CN_HYDROLASE"/>
    <property type="match status" value="1"/>
</dbReference>
<dbReference type="GO" id="GO:0016410">
    <property type="term" value="F:N-acyltransferase activity"/>
    <property type="evidence" value="ECO:0007669"/>
    <property type="project" value="UniProtKB-UniRule"/>
</dbReference>
<name>A0A1F7SKH0_9BACT</name>
<dbReference type="PANTHER" id="PTHR38686:SF1">
    <property type="entry name" value="APOLIPOPROTEIN N-ACYLTRANSFERASE"/>
    <property type="match status" value="1"/>
</dbReference>
<dbReference type="PANTHER" id="PTHR38686">
    <property type="entry name" value="APOLIPOPROTEIN N-ACYLTRANSFERASE"/>
    <property type="match status" value="1"/>
</dbReference>
<dbReference type="NCBIfam" id="TIGR00546">
    <property type="entry name" value="lnt"/>
    <property type="match status" value="1"/>
</dbReference>
<dbReference type="SUPFAM" id="SSF56317">
    <property type="entry name" value="Carbon-nitrogen hydrolase"/>
    <property type="match status" value="1"/>
</dbReference>
<keyword evidence="4 8" id="KW-0812">Transmembrane</keyword>
<feature type="transmembrane region" description="Helical" evidence="8">
    <location>
        <begin position="24"/>
        <end position="42"/>
    </location>
</feature>
<reference evidence="10 11" key="1">
    <citation type="journal article" date="2016" name="Nat. Commun.">
        <title>Thousands of microbial genomes shed light on interconnected biogeochemical processes in an aquifer system.</title>
        <authorList>
            <person name="Anantharaman K."/>
            <person name="Brown C.T."/>
            <person name="Hug L.A."/>
            <person name="Sharon I."/>
            <person name="Castelle C.J."/>
            <person name="Probst A.J."/>
            <person name="Thomas B.C."/>
            <person name="Singh A."/>
            <person name="Wilkins M.J."/>
            <person name="Karaoz U."/>
            <person name="Brodie E.L."/>
            <person name="Williams K.H."/>
            <person name="Hubbard S.S."/>
            <person name="Banfield J.F."/>
        </authorList>
    </citation>
    <scope>NUCLEOTIDE SEQUENCE [LARGE SCALE GENOMIC DNA]</scope>
</reference>
<dbReference type="HAMAP" id="MF_01148">
    <property type="entry name" value="Lnt"/>
    <property type="match status" value="1"/>
</dbReference>
<dbReference type="GO" id="GO:0005886">
    <property type="term" value="C:plasma membrane"/>
    <property type="evidence" value="ECO:0007669"/>
    <property type="project" value="UniProtKB-SubCell"/>
</dbReference>
<evidence type="ECO:0000256" key="2">
    <source>
        <dbReference type="ARBA" id="ARBA00022475"/>
    </source>
</evidence>
<keyword evidence="5 8" id="KW-1133">Transmembrane helix</keyword>
<evidence type="ECO:0000259" key="9">
    <source>
        <dbReference type="PROSITE" id="PS50263"/>
    </source>
</evidence>
<dbReference type="AlphaFoldDB" id="A0A1F7SKH0"/>
<feature type="domain" description="CN hydrolase" evidence="9">
    <location>
        <begin position="245"/>
        <end position="492"/>
    </location>
</feature>
<evidence type="ECO:0000313" key="11">
    <source>
        <dbReference type="Proteomes" id="UP000178082"/>
    </source>
</evidence>
<dbReference type="Pfam" id="PF00795">
    <property type="entry name" value="CN_hydrolase"/>
    <property type="match status" value="1"/>
</dbReference>
<feature type="transmembrane region" description="Helical" evidence="8">
    <location>
        <begin position="75"/>
        <end position="102"/>
    </location>
</feature>
<dbReference type="EMBL" id="MGDI01000022">
    <property type="protein sequence ID" value="OGL53724.1"/>
    <property type="molecule type" value="Genomic_DNA"/>
</dbReference>
<feature type="transmembrane region" description="Helical" evidence="8">
    <location>
        <begin position="114"/>
        <end position="141"/>
    </location>
</feature>
<dbReference type="Gene3D" id="3.60.110.10">
    <property type="entry name" value="Carbon-nitrogen hydrolase"/>
    <property type="match status" value="1"/>
</dbReference>
<dbReference type="Pfam" id="PF20154">
    <property type="entry name" value="LNT_N"/>
    <property type="match status" value="1"/>
</dbReference>
<comment type="similarity">
    <text evidence="8">Belongs to the CN hydrolase family. Apolipoprotein N-acyltransferase subfamily.</text>
</comment>
<evidence type="ECO:0000256" key="1">
    <source>
        <dbReference type="ARBA" id="ARBA00004651"/>
    </source>
</evidence>
<evidence type="ECO:0000256" key="7">
    <source>
        <dbReference type="ARBA" id="ARBA00023315"/>
    </source>
</evidence>
<dbReference type="UniPathway" id="UPA00666"/>
<dbReference type="STRING" id="1817883.A3G31_03185"/>